<dbReference type="Gene3D" id="3.40.50.1820">
    <property type="entry name" value="alpha/beta hydrolase"/>
    <property type="match status" value="1"/>
</dbReference>
<dbReference type="Pfam" id="PF00975">
    <property type="entry name" value="Thioesterase"/>
    <property type="match status" value="1"/>
</dbReference>
<evidence type="ECO:0000256" key="1">
    <source>
        <dbReference type="SAM" id="MobiDB-lite"/>
    </source>
</evidence>
<reference evidence="4" key="2">
    <citation type="submission" date="2015-01" db="EMBL/GenBank/DDBJ databases">
        <title>Evolutionary Origins and Diversification of the Mycorrhizal Mutualists.</title>
        <authorList>
            <consortium name="DOE Joint Genome Institute"/>
            <consortium name="Mycorrhizal Genomics Consortium"/>
            <person name="Kohler A."/>
            <person name="Kuo A."/>
            <person name="Nagy L.G."/>
            <person name="Floudas D."/>
            <person name="Copeland A."/>
            <person name="Barry K.W."/>
            <person name="Cichocki N."/>
            <person name="Veneault-Fourrey C."/>
            <person name="LaButti K."/>
            <person name="Lindquist E.A."/>
            <person name="Lipzen A."/>
            <person name="Lundell T."/>
            <person name="Morin E."/>
            <person name="Murat C."/>
            <person name="Riley R."/>
            <person name="Ohm R."/>
            <person name="Sun H."/>
            <person name="Tunlid A."/>
            <person name="Henrissat B."/>
            <person name="Grigoriev I.V."/>
            <person name="Hibbett D.S."/>
            <person name="Martin F."/>
        </authorList>
    </citation>
    <scope>NUCLEOTIDE SEQUENCE [LARGE SCALE GENOMIC DNA]</scope>
    <source>
        <strain evidence="4">UH-Slu-Lm8-n1</strain>
    </source>
</reference>
<gene>
    <name evidence="3" type="ORF">CY34DRAFT_94135</name>
</gene>
<sequence length="219" mass="24580">MVLCYAAAVKRTQPTGPHTIASYSHGDVVMFEVTQRIEAMGDEVKFVGLINIPPHITDRMHEIDWTGGMLSLSYFLGLLTPAKLDHGVDIVWSLIECGEDYNPSGSVSAVNVFYAILLHGSNSDWLNNQPKPWSGFSHGEPSYMDVPGQHYTLMDFDHVPQFRKIFCDHLRLRQSPQPRRIKPVPQTSPQDSTQNQPQFTVSPLPNIMLHPEDATSIAR</sequence>
<dbReference type="OrthoDB" id="10253869at2759"/>
<dbReference type="STRING" id="930992.A0A0D0AXH8"/>
<evidence type="ECO:0000259" key="2">
    <source>
        <dbReference type="Pfam" id="PF00975"/>
    </source>
</evidence>
<dbReference type="InParanoid" id="A0A0D0AXH8"/>
<name>A0A0D0AXH8_9AGAM</name>
<dbReference type="InterPro" id="IPR029058">
    <property type="entry name" value="AB_hydrolase_fold"/>
</dbReference>
<feature type="compositionally biased region" description="Polar residues" evidence="1">
    <location>
        <begin position="185"/>
        <end position="203"/>
    </location>
</feature>
<feature type="domain" description="Thioesterase" evidence="2">
    <location>
        <begin position="1"/>
        <end position="59"/>
    </location>
</feature>
<evidence type="ECO:0000313" key="3">
    <source>
        <dbReference type="EMBL" id="KIK36568.1"/>
    </source>
</evidence>
<accession>A0A0D0AXH8</accession>
<dbReference type="Proteomes" id="UP000054485">
    <property type="component" value="Unassembled WGS sequence"/>
</dbReference>
<reference evidence="3 4" key="1">
    <citation type="submission" date="2014-04" db="EMBL/GenBank/DDBJ databases">
        <authorList>
            <consortium name="DOE Joint Genome Institute"/>
            <person name="Kuo A."/>
            <person name="Ruytinx J."/>
            <person name="Rineau F."/>
            <person name="Colpaert J."/>
            <person name="Kohler A."/>
            <person name="Nagy L.G."/>
            <person name="Floudas D."/>
            <person name="Copeland A."/>
            <person name="Barry K.W."/>
            <person name="Cichocki N."/>
            <person name="Veneault-Fourrey C."/>
            <person name="LaButti K."/>
            <person name="Lindquist E.A."/>
            <person name="Lipzen A."/>
            <person name="Lundell T."/>
            <person name="Morin E."/>
            <person name="Murat C."/>
            <person name="Sun H."/>
            <person name="Tunlid A."/>
            <person name="Henrissat B."/>
            <person name="Grigoriev I.V."/>
            <person name="Hibbett D.S."/>
            <person name="Martin F."/>
            <person name="Nordberg H.P."/>
            <person name="Cantor M.N."/>
            <person name="Hua S.X."/>
        </authorList>
    </citation>
    <scope>NUCLEOTIDE SEQUENCE [LARGE SCALE GENOMIC DNA]</scope>
    <source>
        <strain evidence="3 4">UH-Slu-Lm8-n1</strain>
    </source>
</reference>
<evidence type="ECO:0000313" key="4">
    <source>
        <dbReference type="Proteomes" id="UP000054485"/>
    </source>
</evidence>
<organism evidence="3 4">
    <name type="scientific">Suillus luteus UH-Slu-Lm8-n1</name>
    <dbReference type="NCBI Taxonomy" id="930992"/>
    <lineage>
        <taxon>Eukaryota</taxon>
        <taxon>Fungi</taxon>
        <taxon>Dikarya</taxon>
        <taxon>Basidiomycota</taxon>
        <taxon>Agaricomycotina</taxon>
        <taxon>Agaricomycetes</taxon>
        <taxon>Agaricomycetidae</taxon>
        <taxon>Boletales</taxon>
        <taxon>Suillineae</taxon>
        <taxon>Suillaceae</taxon>
        <taxon>Suillus</taxon>
    </lineage>
</organism>
<dbReference type="InterPro" id="IPR001031">
    <property type="entry name" value="Thioesterase"/>
</dbReference>
<dbReference type="EMBL" id="KN835518">
    <property type="protein sequence ID" value="KIK36568.1"/>
    <property type="molecule type" value="Genomic_DNA"/>
</dbReference>
<feature type="region of interest" description="Disordered" evidence="1">
    <location>
        <begin position="177"/>
        <end position="219"/>
    </location>
</feature>
<protein>
    <recommendedName>
        <fullName evidence="2">Thioesterase domain-containing protein</fullName>
    </recommendedName>
</protein>
<proteinExistence type="predicted"/>
<dbReference type="SUPFAM" id="SSF53474">
    <property type="entry name" value="alpha/beta-Hydrolases"/>
    <property type="match status" value="1"/>
</dbReference>
<keyword evidence="4" id="KW-1185">Reference proteome</keyword>
<dbReference type="HOGENOM" id="CLU_1262259_0_0_1"/>
<dbReference type="AlphaFoldDB" id="A0A0D0AXH8"/>